<comment type="caution">
    <text evidence="1">The sequence shown here is derived from an EMBL/GenBank/DDBJ whole genome shotgun (WGS) entry which is preliminary data.</text>
</comment>
<name>A0AC61YA10_9FLAO</name>
<protein>
    <submittedName>
        <fullName evidence="1">Uncharacterized protein</fullName>
    </submittedName>
</protein>
<keyword evidence="2" id="KW-1185">Reference proteome</keyword>
<sequence length="109" mass="12573">MISLAILLISIGFYACYLTSEKTKFKPVFGWEWWLKDNEKPANFMGIFFMLLGSFLFMYLFNLGVGIFSSIIAITIAGSFIILFTPLRIFKFYELLSVLVVCFLLEILL</sequence>
<dbReference type="EMBL" id="CABVMM010000010">
    <property type="protein sequence ID" value="VVV01337.1"/>
    <property type="molecule type" value="Genomic_DNA"/>
</dbReference>
<proteinExistence type="predicted"/>
<dbReference type="Proteomes" id="UP000356253">
    <property type="component" value="Unassembled WGS sequence"/>
</dbReference>
<organism evidence="1 2">
    <name type="scientific">Mesonia oceanica</name>
    <dbReference type="NCBI Taxonomy" id="2687242"/>
    <lineage>
        <taxon>Bacteria</taxon>
        <taxon>Pseudomonadati</taxon>
        <taxon>Bacteroidota</taxon>
        <taxon>Flavobacteriia</taxon>
        <taxon>Flavobacteriales</taxon>
        <taxon>Flavobacteriaceae</taxon>
        <taxon>Mesonia</taxon>
    </lineage>
</organism>
<reference evidence="1" key="1">
    <citation type="submission" date="2019-09" db="EMBL/GenBank/DDBJ databases">
        <authorList>
            <person name="Rodrigo-Torres L."/>
            <person name="Arahal R. D."/>
            <person name="Lucena T."/>
        </authorList>
    </citation>
    <scope>NUCLEOTIDE SEQUENCE</scope>
    <source>
        <strain evidence="1">ISS653</strain>
    </source>
</reference>
<evidence type="ECO:0000313" key="2">
    <source>
        <dbReference type="Proteomes" id="UP000356253"/>
    </source>
</evidence>
<gene>
    <name evidence="1" type="ORF">FVB9532_02627</name>
</gene>
<evidence type="ECO:0000313" key="1">
    <source>
        <dbReference type="EMBL" id="VVV01337.1"/>
    </source>
</evidence>
<accession>A0AC61YA10</accession>